<name>A0A6S7DMN2_9BURK</name>
<feature type="transmembrane region" description="Helical" evidence="1">
    <location>
        <begin position="102"/>
        <end position="122"/>
    </location>
</feature>
<evidence type="ECO:0000256" key="1">
    <source>
        <dbReference type="SAM" id="Phobius"/>
    </source>
</evidence>
<dbReference type="InterPro" id="IPR019690">
    <property type="entry name" value="DUF2569"/>
</dbReference>
<protein>
    <submittedName>
        <fullName evidence="2">Uncharacterized protein</fullName>
    </submittedName>
</protein>
<feature type="transmembrane region" description="Helical" evidence="1">
    <location>
        <begin position="39"/>
        <end position="61"/>
    </location>
</feature>
<dbReference type="EMBL" id="CADILG010000014">
    <property type="protein sequence ID" value="CAB3862879.1"/>
    <property type="molecule type" value="Genomic_DNA"/>
</dbReference>
<gene>
    <name evidence="2" type="ORF">LMG26858_02314</name>
</gene>
<evidence type="ECO:0000313" key="3">
    <source>
        <dbReference type="Proteomes" id="UP000494117"/>
    </source>
</evidence>
<reference evidence="2 3" key="1">
    <citation type="submission" date="2020-04" db="EMBL/GenBank/DDBJ databases">
        <authorList>
            <person name="De Canck E."/>
        </authorList>
    </citation>
    <scope>NUCLEOTIDE SEQUENCE [LARGE SCALE GENOMIC DNA]</scope>
    <source>
        <strain evidence="2 3">LMG 26858</strain>
    </source>
</reference>
<dbReference type="RefSeq" id="WP_175207194.1">
    <property type="nucleotide sequence ID" value="NZ_CADILG010000014.1"/>
</dbReference>
<keyword evidence="3" id="KW-1185">Reference proteome</keyword>
<accession>A0A6S7DMN2</accession>
<sequence length="267" mass="28389">MSTGEGLRRIVRVVSTVAWAALIAGVIGAASQTGSRSDSWALFLLGLGAFAMLQACAWVIAGFSGNDSGRDGLIGFPSFLRRSTRKNAADALPAYDPGPSGVGGWLLLLVIALMALSPLRAIGENWAGFAEIERLYPSLLQISKWTTYKIAAWSIILASAAVSFIAGYRLRNSHVPSSVSFAIGALWFCGPVSIALLFFASTSILAVTPREFFDSQSSGATVAAFLMPLGWTAYLKLSRRVRNTYYGRLYGPSSGAGTLPKRIEPGL</sequence>
<proteinExistence type="predicted"/>
<dbReference type="AlphaFoldDB" id="A0A6S7DMN2"/>
<dbReference type="Proteomes" id="UP000494117">
    <property type="component" value="Unassembled WGS sequence"/>
</dbReference>
<feature type="transmembrane region" description="Helical" evidence="1">
    <location>
        <begin position="219"/>
        <end position="237"/>
    </location>
</feature>
<feature type="transmembrane region" description="Helical" evidence="1">
    <location>
        <begin position="150"/>
        <end position="170"/>
    </location>
</feature>
<keyword evidence="1" id="KW-0472">Membrane</keyword>
<keyword evidence="1" id="KW-1133">Transmembrane helix</keyword>
<keyword evidence="1" id="KW-0812">Transmembrane</keyword>
<feature type="transmembrane region" description="Helical" evidence="1">
    <location>
        <begin position="182"/>
        <end position="207"/>
    </location>
</feature>
<dbReference type="Pfam" id="PF10754">
    <property type="entry name" value="DUF2569"/>
    <property type="match status" value="1"/>
</dbReference>
<evidence type="ECO:0000313" key="2">
    <source>
        <dbReference type="EMBL" id="CAB3862879.1"/>
    </source>
</evidence>
<organism evidence="2 3">
    <name type="scientific">Achromobacter anxifer</name>
    <dbReference type="NCBI Taxonomy" id="1287737"/>
    <lineage>
        <taxon>Bacteria</taxon>
        <taxon>Pseudomonadati</taxon>
        <taxon>Pseudomonadota</taxon>
        <taxon>Betaproteobacteria</taxon>
        <taxon>Burkholderiales</taxon>
        <taxon>Alcaligenaceae</taxon>
        <taxon>Achromobacter</taxon>
    </lineage>
</organism>